<dbReference type="PANTHER" id="PTHR43420">
    <property type="entry name" value="ACETYLTRANSFERASE"/>
    <property type="match status" value="1"/>
</dbReference>
<comment type="caution">
    <text evidence="5">The sequence shown here is derived from an EMBL/GenBank/DDBJ whole genome shotgun (WGS) entry which is preliminary data.</text>
</comment>
<feature type="compositionally biased region" description="Acidic residues" evidence="3">
    <location>
        <begin position="82"/>
        <end position="91"/>
    </location>
</feature>
<feature type="compositionally biased region" description="Gly residues" evidence="3">
    <location>
        <begin position="125"/>
        <end position="135"/>
    </location>
</feature>
<dbReference type="PANTHER" id="PTHR43420:SF47">
    <property type="entry name" value="N-ACETYLTRANSFERASE DOMAIN-CONTAINING PROTEIN"/>
    <property type="match status" value="1"/>
</dbReference>
<evidence type="ECO:0000256" key="2">
    <source>
        <dbReference type="ARBA" id="ARBA00023315"/>
    </source>
</evidence>
<dbReference type="Proteomes" id="UP001165090">
    <property type="component" value="Unassembled WGS sequence"/>
</dbReference>
<sequence>MRSIPYSVLPFFADHGQSGFSASTATAALGLPGGLGGAPAHLGPWRKSLRRLHTPIPCTDAPMSQRTEKAQQQRQRQHVQLEEVDEEEQVEEGEKGGVHGLSRSQWPHLSVCQGRQAAIQRDDGGSGGFCRGGGNSITAREGSSGDRCGHGGGGGTASGHGDFGESGVRLDADSGPDSGGADDEPVAVGYVLVSVSQPLALLPPPLPSTSPLQFHVDALAVCARYRRQGVGSRLLAEAERLVMRWGGNSLWLHVDASNDAAVQMYSDRGYGIARILRPRLAPGSLLGGPTIGWRPPFLLPFLPHYLDC</sequence>
<dbReference type="InterPro" id="IPR016181">
    <property type="entry name" value="Acyl_CoA_acyltransferase"/>
</dbReference>
<dbReference type="Gene3D" id="3.40.630.30">
    <property type="match status" value="1"/>
</dbReference>
<name>A0ABQ5SN39_9CHLO</name>
<feature type="domain" description="N-acetyltransferase" evidence="4">
    <location>
        <begin position="137"/>
        <end position="292"/>
    </location>
</feature>
<proteinExistence type="predicted"/>
<keyword evidence="6" id="KW-1185">Reference proteome</keyword>
<evidence type="ECO:0000256" key="1">
    <source>
        <dbReference type="ARBA" id="ARBA00022679"/>
    </source>
</evidence>
<dbReference type="InterPro" id="IPR000182">
    <property type="entry name" value="GNAT_dom"/>
</dbReference>
<protein>
    <recommendedName>
        <fullName evidence="4">N-acetyltransferase domain-containing protein</fullName>
    </recommendedName>
</protein>
<feature type="region of interest" description="Disordered" evidence="3">
    <location>
        <begin position="117"/>
        <end position="183"/>
    </location>
</feature>
<accession>A0ABQ5SN39</accession>
<dbReference type="PROSITE" id="PS51186">
    <property type="entry name" value="GNAT"/>
    <property type="match status" value="1"/>
</dbReference>
<keyword evidence="1" id="KW-0808">Transferase</keyword>
<dbReference type="EMBL" id="BSDZ01000112">
    <property type="protein sequence ID" value="GLI71350.1"/>
    <property type="molecule type" value="Genomic_DNA"/>
</dbReference>
<keyword evidence="2" id="KW-0012">Acyltransferase</keyword>
<organism evidence="5 6">
    <name type="scientific">Volvox africanus</name>
    <dbReference type="NCBI Taxonomy" id="51714"/>
    <lineage>
        <taxon>Eukaryota</taxon>
        <taxon>Viridiplantae</taxon>
        <taxon>Chlorophyta</taxon>
        <taxon>core chlorophytes</taxon>
        <taxon>Chlorophyceae</taxon>
        <taxon>CS clade</taxon>
        <taxon>Chlamydomonadales</taxon>
        <taxon>Volvocaceae</taxon>
        <taxon>Volvox</taxon>
    </lineage>
</organism>
<evidence type="ECO:0000259" key="4">
    <source>
        <dbReference type="PROSITE" id="PS51186"/>
    </source>
</evidence>
<gene>
    <name evidence="5" type="ORF">VaNZ11_016518</name>
</gene>
<dbReference type="SUPFAM" id="SSF55729">
    <property type="entry name" value="Acyl-CoA N-acyltransferases (Nat)"/>
    <property type="match status" value="1"/>
</dbReference>
<dbReference type="CDD" id="cd04301">
    <property type="entry name" value="NAT_SF"/>
    <property type="match status" value="1"/>
</dbReference>
<evidence type="ECO:0000256" key="3">
    <source>
        <dbReference type="SAM" id="MobiDB-lite"/>
    </source>
</evidence>
<feature type="region of interest" description="Disordered" evidence="3">
    <location>
        <begin position="55"/>
        <end position="102"/>
    </location>
</feature>
<evidence type="ECO:0000313" key="6">
    <source>
        <dbReference type="Proteomes" id="UP001165090"/>
    </source>
</evidence>
<evidence type="ECO:0000313" key="5">
    <source>
        <dbReference type="EMBL" id="GLI71350.1"/>
    </source>
</evidence>
<reference evidence="5 6" key="1">
    <citation type="journal article" date="2023" name="IScience">
        <title>Expanded male sex-determining region conserved during the evolution of homothallism in the green alga Volvox.</title>
        <authorList>
            <person name="Yamamoto K."/>
            <person name="Matsuzaki R."/>
            <person name="Mahakham W."/>
            <person name="Heman W."/>
            <person name="Sekimoto H."/>
            <person name="Kawachi M."/>
            <person name="Minakuchi Y."/>
            <person name="Toyoda A."/>
            <person name="Nozaki H."/>
        </authorList>
    </citation>
    <scope>NUCLEOTIDE SEQUENCE [LARGE SCALE GENOMIC DNA]</scope>
    <source>
        <strain evidence="5 6">NIES-4468</strain>
    </source>
</reference>
<dbReference type="Pfam" id="PF00583">
    <property type="entry name" value="Acetyltransf_1"/>
    <property type="match status" value="1"/>
</dbReference>
<dbReference type="InterPro" id="IPR050680">
    <property type="entry name" value="YpeA/RimI_acetyltransf"/>
</dbReference>